<keyword evidence="9 11" id="KW-0411">Iron-sulfur</keyword>
<comment type="cofactor">
    <cofactor evidence="1 12">
        <name>pyridoxal 5'-phosphate</name>
        <dbReference type="ChEBI" id="CHEBI:597326"/>
    </cofactor>
</comment>
<evidence type="ECO:0000259" key="13">
    <source>
        <dbReference type="PROSITE" id="PS51918"/>
    </source>
</evidence>
<dbReference type="OrthoDB" id="9768064at2"/>
<comment type="cofactor">
    <cofactor evidence="2">
        <name>[4Fe-4S] cluster</name>
        <dbReference type="ChEBI" id="CHEBI:49883"/>
    </cofactor>
</comment>
<dbReference type="PANTHER" id="PTHR30538">
    <property type="entry name" value="LYSINE 2,3-AMINOMUTASE-RELATED"/>
    <property type="match status" value="1"/>
</dbReference>
<dbReference type="InterPro" id="IPR058240">
    <property type="entry name" value="rSAM_sf"/>
</dbReference>
<evidence type="ECO:0000256" key="5">
    <source>
        <dbReference type="ARBA" id="ARBA00022691"/>
    </source>
</evidence>
<dbReference type="InterPro" id="IPR022447">
    <property type="entry name" value="Lys_aminomutase-rel"/>
</dbReference>
<comment type="similarity">
    <text evidence="3">Belongs to the radical SAM superfamily. KamA family.</text>
</comment>
<evidence type="ECO:0000256" key="10">
    <source>
        <dbReference type="ARBA" id="ARBA00023235"/>
    </source>
</evidence>
<feature type="domain" description="Radical SAM core" evidence="13">
    <location>
        <begin position="91"/>
        <end position="304"/>
    </location>
</feature>
<evidence type="ECO:0000256" key="8">
    <source>
        <dbReference type="ARBA" id="ARBA00023004"/>
    </source>
</evidence>
<keyword evidence="5" id="KW-0949">S-adenosyl-L-methionine</keyword>
<dbReference type="GO" id="GO:0051539">
    <property type="term" value="F:4 iron, 4 sulfur cluster binding"/>
    <property type="evidence" value="ECO:0007669"/>
    <property type="project" value="UniProtKB-KW"/>
</dbReference>
<dbReference type="GO" id="GO:0016853">
    <property type="term" value="F:isomerase activity"/>
    <property type="evidence" value="ECO:0007669"/>
    <property type="project" value="UniProtKB-KW"/>
</dbReference>
<dbReference type="RefSeq" id="WP_115694278.1">
    <property type="nucleotide sequence ID" value="NZ_CP031417.1"/>
</dbReference>
<feature type="modified residue" description="N6-(pyridoxal phosphate)lysine" evidence="12">
    <location>
        <position position="319"/>
    </location>
</feature>
<dbReference type="SFLD" id="SFLDG01070">
    <property type="entry name" value="PLP-dependent"/>
    <property type="match status" value="1"/>
</dbReference>
<name>A0A346A402_9HYPH</name>
<protein>
    <submittedName>
        <fullName evidence="14">Lysine-2,3-aminomutase-like protein</fullName>
    </submittedName>
</protein>
<dbReference type="InterPro" id="IPR003739">
    <property type="entry name" value="Lys_aminomutase/Glu_NH3_mut"/>
</dbReference>
<keyword evidence="6 11" id="KW-0479">Metal-binding</keyword>
<feature type="binding site" evidence="11">
    <location>
        <position position="112"/>
    </location>
    <ligand>
        <name>[4Fe-4S] cluster</name>
        <dbReference type="ChEBI" id="CHEBI:49883"/>
        <note>4Fe-4S-S-AdoMet</note>
    </ligand>
</feature>
<accession>A0A346A402</accession>
<keyword evidence="15" id="KW-1185">Reference proteome</keyword>
<evidence type="ECO:0000256" key="1">
    <source>
        <dbReference type="ARBA" id="ARBA00001933"/>
    </source>
</evidence>
<evidence type="ECO:0000313" key="15">
    <source>
        <dbReference type="Proteomes" id="UP000254889"/>
    </source>
</evidence>
<keyword evidence="8" id="KW-0408">Iron</keyword>
<dbReference type="NCBIfam" id="TIGR00238">
    <property type="entry name" value="KamA family radical SAM protein"/>
    <property type="match status" value="1"/>
</dbReference>
<dbReference type="KEGG" id="ptaw:DW352_07170"/>
<evidence type="ECO:0000256" key="4">
    <source>
        <dbReference type="ARBA" id="ARBA00022485"/>
    </source>
</evidence>
<keyword evidence="4 11" id="KW-0004">4Fe-4S</keyword>
<dbReference type="CDD" id="cd01335">
    <property type="entry name" value="Radical_SAM"/>
    <property type="match status" value="1"/>
</dbReference>
<sequence length="350" mass="37971">MDAKVQTLRNPTQLCEHGLASPAQLPALEAVAARYAVAVTPALEALIDHADPHDPIARQFVPDAAELDHRPEELADPIGDDAHAPVEGIVHRYPDRVLLKLTHVCAVYCRFCFRREMVGPNKPNALAPEALARALDYIRSDANIWEVILTGGDPLVLSPRRLRAVMTALAAIDHVKVARIHTRVPVADPARITPDLVRAMKASGKATYVAVHVNHARELSDAVREGLARMADAGMPLLSQTVLLKGVNDTPETLGALMRALVECRVKPYYLHHGDLAPGTSHLRTDIATGQQLMRDLHGRFSGLCQPTYVLDIPGGHGKSPVGPVYLTSSGEGDAVVEDFNGRSHIYPPR</sequence>
<evidence type="ECO:0000256" key="2">
    <source>
        <dbReference type="ARBA" id="ARBA00001966"/>
    </source>
</evidence>
<dbReference type="Pfam" id="PF04055">
    <property type="entry name" value="Radical_SAM"/>
    <property type="match status" value="1"/>
</dbReference>
<keyword evidence="10" id="KW-0413">Isomerase</keyword>
<dbReference type="SFLD" id="SFLDS00029">
    <property type="entry name" value="Radical_SAM"/>
    <property type="match status" value="1"/>
</dbReference>
<evidence type="ECO:0000256" key="6">
    <source>
        <dbReference type="ARBA" id="ARBA00022723"/>
    </source>
</evidence>
<dbReference type="Gene3D" id="3.20.20.70">
    <property type="entry name" value="Aldolase class I"/>
    <property type="match status" value="1"/>
</dbReference>
<evidence type="ECO:0000256" key="7">
    <source>
        <dbReference type="ARBA" id="ARBA00022898"/>
    </source>
</evidence>
<organism evidence="14 15">
    <name type="scientific">Pseudolabrys taiwanensis</name>
    <dbReference type="NCBI Taxonomy" id="331696"/>
    <lineage>
        <taxon>Bacteria</taxon>
        <taxon>Pseudomonadati</taxon>
        <taxon>Pseudomonadota</taxon>
        <taxon>Alphaproteobacteria</taxon>
        <taxon>Hyphomicrobiales</taxon>
        <taxon>Xanthobacteraceae</taxon>
        <taxon>Pseudolabrys</taxon>
    </lineage>
</organism>
<reference evidence="14 15" key="1">
    <citation type="submission" date="2018-07" db="EMBL/GenBank/DDBJ databases">
        <authorList>
            <person name="Quirk P.G."/>
            <person name="Krulwich T.A."/>
        </authorList>
    </citation>
    <scope>NUCLEOTIDE SEQUENCE [LARGE SCALE GENOMIC DNA]</scope>
    <source>
        <strain evidence="14 15">CC-BB4</strain>
    </source>
</reference>
<dbReference type="SUPFAM" id="SSF102114">
    <property type="entry name" value="Radical SAM enzymes"/>
    <property type="match status" value="1"/>
</dbReference>
<keyword evidence="7 12" id="KW-0663">Pyridoxal phosphate</keyword>
<dbReference type="PIRSF" id="PIRSF004911">
    <property type="entry name" value="DUF160"/>
    <property type="match status" value="1"/>
</dbReference>
<dbReference type="PANTHER" id="PTHR30538:SF1">
    <property type="entry name" value="L-LYSINE 2,3-AMINOMUTASE"/>
    <property type="match status" value="1"/>
</dbReference>
<gene>
    <name evidence="14" type="ORF">DW352_07170</name>
</gene>
<feature type="binding site" evidence="11">
    <location>
        <position position="109"/>
    </location>
    <ligand>
        <name>[4Fe-4S] cluster</name>
        <dbReference type="ChEBI" id="CHEBI:49883"/>
        <note>4Fe-4S-S-AdoMet</note>
    </ligand>
</feature>
<evidence type="ECO:0000256" key="11">
    <source>
        <dbReference type="PIRSR" id="PIRSR004911-1"/>
    </source>
</evidence>
<dbReference type="Proteomes" id="UP000254889">
    <property type="component" value="Chromosome"/>
</dbReference>
<dbReference type="InterPro" id="IPR013785">
    <property type="entry name" value="Aldolase_TIM"/>
</dbReference>
<dbReference type="PROSITE" id="PS51918">
    <property type="entry name" value="RADICAL_SAM"/>
    <property type="match status" value="1"/>
</dbReference>
<dbReference type="EMBL" id="CP031417">
    <property type="protein sequence ID" value="AXK83899.1"/>
    <property type="molecule type" value="Genomic_DNA"/>
</dbReference>
<dbReference type="Pfam" id="PF12544">
    <property type="entry name" value="LAM_C"/>
    <property type="match status" value="1"/>
</dbReference>
<proteinExistence type="inferred from homology"/>
<dbReference type="AlphaFoldDB" id="A0A346A402"/>
<feature type="binding site" evidence="11">
    <location>
        <position position="105"/>
    </location>
    <ligand>
        <name>[4Fe-4S] cluster</name>
        <dbReference type="ChEBI" id="CHEBI:49883"/>
        <note>4Fe-4S-S-AdoMet</note>
    </ligand>
</feature>
<evidence type="ECO:0000256" key="9">
    <source>
        <dbReference type="ARBA" id="ARBA00023014"/>
    </source>
</evidence>
<evidence type="ECO:0000313" key="14">
    <source>
        <dbReference type="EMBL" id="AXK83899.1"/>
    </source>
</evidence>
<dbReference type="InterPro" id="IPR007197">
    <property type="entry name" value="rSAM"/>
</dbReference>
<evidence type="ECO:0000256" key="12">
    <source>
        <dbReference type="PIRSR" id="PIRSR603739-50"/>
    </source>
</evidence>
<dbReference type="GO" id="GO:0046872">
    <property type="term" value="F:metal ion binding"/>
    <property type="evidence" value="ECO:0007669"/>
    <property type="project" value="UniProtKB-KW"/>
</dbReference>
<dbReference type="InterPro" id="IPR025895">
    <property type="entry name" value="LAM_C_dom"/>
</dbReference>
<evidence type="ECO:0000256" key="3">
    <source>
        <dbReference type="ARBA" id="ARBA00008703"/>
    </source>
</evidence>
<dbReference type="NCBIfam" id="TIGR03822">
    <property type="entry name" value="AblA_like_2"/>
    <property type="match status" value="1"/>
</dbReference>